<dbReference type="EMBL" id="FORQ01000001">
    <property type="protein sequence ID" value="SFI77995.1"/>
    <property type="molecule type" value="Genomic_DNA"/>
</dbReference>
<gene>
    <name evidence="1" type="ORF">SAMN05421638_1114</name>
</gene>
<evidence type="ECO:0000313" key="1">
    <source>
        <dbReference type="EMBL" id="SFI77995.1"/>
    </source>
</evidence>
<keyword evidence="2" id="KW-1185">Reference proteome</keyword>
<name>A0A1I3L0S8_9FLAO</name>
<proteinExistence type="predicted"/>
<dbReference type="AlphaFoldDB" id="A0A1I3L0S8"/>
<reference evidence="2" key="1">
    <citation type="submission" date="2016-10" db="EMBL/GenBank/DDBJ databases">
        <authorList>
            <person name="Varghese N."/>
            <person name="Submissions S."/>
        </authorList>
    </citation>
    <scope>NUCLEOTIDE SEQUENCE [LARGE SCALE GENOMIC DNA]</scope>
    <source>
        <strain evidence="2">DSM 22251</strain>
    </source>
</reference>
<protein>
    <submittedName>
        <fullName evidence="1">Uncharacterized protein</fullName>
    </submittedName>
</protein>
<dbReference type="Proteomes" id="UP000242560">
    <property type="component" value="Unassembled WGS sequence"/>
</dbReference>
<dbReference type="RefSeq" id="WP_089819311.1">
    <property type="nucleotide sequence ID" value="NZ_FORQ01000001.1"/>
</dbReference>
<accession>A0A1I3L0S8</accession>
<evidence type="ECO:0000313" key="2">
    <source>
        <dbReference type="Proteomes" id="UP000242560"/>
    </source>
</evidence>
<sequence>MQIDLYNYKDKDFTCENCGWKGLGSELGLGEVFMDSAIVEYDCPKCFEKIAYGQGNIVDEEALIQFEKSKIEDRLKVFEVGGEGGSISIFSENKESRTPFYYFEVNDMGFEEEDIPPTCRKSEISYTFWESLMKLRLDKPYLYKLYPHFVAKDYRNDIISLFRLLKEDERFELNYISWSVVLGISKEELIKLVAIKSI</sequence>
<organism evidence="1 2">
    <name type="scientific">Kaistella treverensis</name>
    <dbReference type="NCBI Taxonomy" id="631455"/>
    <lineage>
        <taxon>Bacteria</taxon>
        <taxon>Pseudomonadati</taxon>
        <taxon>Bacteroidota</taxon>
        <taxon>Flavobacteriia</taxon>
        <taxon>Flavobacteriales</taxon>
        <taxon>Weeksellaceae</taxon>
        <taxon>Chryseobacterium group</taxon>
        <taxon>Kaistella</taxon>
    </lineage>
</organism>